<dbReference type="InterPro" id="IPR036412">
    <property type="entry name" value="HAD-like_sf"/>
</dbReference>
<organism evidence="1 2">
    <name type="scientific">Nocardioides dokdonensis FR1436</name>
    <dbReference type="NCBI Taxonomy" id="1300347"/>
    <lineage>
        <taxon>Bacteria</taxon>
        <taxon>Bacillati</taxon>
        <taxon>Actinomycetota</taxon>
        <taxon>Actinomycetes</taxon>
        <taxon>Propionibacteriales</taxon>
        <taxon>Nocardioidaceae</taxon>
        <taxon>Nocardioides</taxon>
    </lineage>
</organism>
<proteinExistence type="predicted"/>
<dbReference type="PRINTS" id="PR00413">
    <property type="entry name" value="HADHALOGNASE"/>
</dbReference>
<dbReference type="SFLD" id="SFLDS00003">
    <property type="entry name" value="Haloacid_Dehalogenase"/>
    <property type="match status" value="1"/>
</dbReference>
<dbReference type="Gene3D" id="3.40.50.1000">
    <property type="entry name" value="HAD superfamily/HAD-like"/>
    <property type="match status" value="1"/>
</dbReference>
<dbReference type="InterPro" id="IPR006439">
    <property type="entry name" value="HAD-SF_hydro_IA"/>
</dbReference>
<dbReference type="PATRIC" id="fig|1300347.3.peg.355"/>
<dbReference type="PANTHER" id="PTHR43611">
    <property type="entry name" value="ALPHA-D-GLUCOSE 1-PHOSPHATE PHOSPHATASE"/>
    <property type="match status" value="1"/>
</dbReference>
<sequence>MPVEHVLLDADGVLQRSPHDPFAVLRRWVGARAEELAHELWAAEKPALRGEEDFLDVLTRVLPGYAEGADPAEVHAALWLDITVDASSLALARRLREQGAGVHLATNQHRQRGEHMRTALGYDDLFDVSCYSWELGAAKPDPAYFERALDRVGAPAHEVLLVDDSAANVEAAREAGLRGVHWHLDEGHEALRAALLGHGLDPGDR</sequence>
<keyword evidence="2" id="KW-1185">Reference proteome</keyword>
<evidence type="ECO:0000313" key="1">
    <source>
        <dbReference type="EMBL" id="ANH36808.1"/>
    </source>
</evidence>
<dbReference type="NCBIfam" id="TIGR01509">
    <property type="entry name" value="HAD-SF-IA-v3"/>
    <property type="match status" value="1"/>
</dbReference>
<dbReference type="PANTHER" id="PTHR43611:SF3">
    <property type="entry name" value="FLAVIN MONONUCLEOTIDE HYDROLASE 1, CHLOROPLATIC"/>
    <property type="match status" value="1"/>
</dbReference>
<name>A0A1A9GEW0_9ACTN</name>
<dbReference type="EMBL" id="CP015079">
    <property type="protein sequence ID" value="ANH36808.1"/>
    <property type="molecule type" value="Genomic_DNA"/>
</dbReference>
<dbReference type="SFLD" id="SFLDG01129">
    <property type="entry name" value="C1.5:_HAD__Beta-PGM__Phosphata"/>
    <property type="match status" value="1"/>
</dbReference>
<dbReference type="RefSeq" id="WP_068105624.1">
    <property type="nucleotide sequence ID" value="NZ_CP015079.1"/>
</dbReference>
<protein>
    <submittedName>
        <fullName evidence="1">Haloacid dehalogenase</fullName>
    </submittedName>
</protein>
<dbReference type="STRING" id="1300347.I601_0355"/>
<evidence type="ECO:0000313" key="2">
    <source>
        <dbReference type="Proteomes" id="UP000077868"/>
    </source>
</evidence>
<dbReference type="InterPro" id="IPR023214">
    <property type="entry name" value="HAD_sf"/>
</dbReference>
<gene>
    <name evidence="1" type="ORF">I601_0355</name>
</gene>
<dbReference type="Pfam" id="PF00702">
    <property type="entry name" value="Hydrolase"/>
    <property type="match status" value="1"/>
</dbReference>
<accession>A0A1A9GEW0</accession>
<dbReference type="KEGG" id="ndk:I601_0355"/>
<dbReference type="AlphaFoldDB" id="A0A1A9GEW0"/>
<reference evidence="1 2" key="1">
    <citation type="submission" date="2016-03" db="EMBL/GenBank/DDBJ databases">
        <title>Complete genome sequence of a soil Actinobacterium, Nocardioides dokdonensis FR1436.</title>
        <authorList>
            <person name="Kwon S.-K."/>
            <person name="Kim K."/>
            <person name="Kim J.F."/>
        </authorList>
    </citation>
    <scope>NUCLEOTIDE SEQUENCE [LARGE SCALE GENOMIC DNA]</scope>
    <source>
        <strain evidence="1 2">FR1436</strain>
    </source>
</reference>
<dbReference type="SUPFAM" id="SSF56784">
    <property type="entry name" value="HAD-like"/>
    <property type="match status" value="1"/>
</dbReference>
<dbReference type="Proteomes" id="UP000077868">
    <property type="component" value="Chromosome"/>
</dbReference>